<evidence type="ECO:0000313" key="3">
    <source>
        <dbReference type="EMBL" id="KAF2645115.1"/>
    </source>
</evidence>
<dbReference type="Proteomes" id="UP000799753">
    <property type="component" value="Unassembled WGS sequence"/>
</dbReference>
<feature type="region of interest" description="Disordered" evidence="2">
    <location>
        <begin position="212"/>
        <end position="235"/>
    </location>
</feature>
<feature type="compositionally biased region" description="Polar residues" evidence="2">
    <location>
        <begin position="772"/>
        <end position="791"/>
    </location>
</feature>
<evidence type="ECO:0000256" key="2">
    <source>
        <dbReference type="SAM" id="MobiDB-lite"/>
    </source>
</evidence>
<feature type="compositionally biased region" description="Basic and acidic residues" evidence="2">
    <location>
        <begin position="559"/>
        <end position="591"/>
    </location>
</feature>
<dbReference type="CDD" id="cd24139">
    <property type="entry name" value="SIP5-like"/>
    <property type="match status" value="1"/>
</dbReference>
<dbReference type="GO" id="GO:0005737">
    <property type="term" value="C:cytoplasm"/>
    <property type="evidence" value="ECO:0007669"/>
    <property type="project" value="TreeGrafter"/>
</dbReference>
<dbReference type="AlphaFoldDB" id="A0A6A6SBD9"/>
<feature type="region of interest" description="Disordered" evidence="2">
    <location>
        <begin position="169"/>
        <end position="191"/>
    </location>
</feature>
<feature type="region of interest" description="Disordered" evidence="2">
    <location>
        <begin position="333"/>
        <end position="357"/>
    </location>
</feature>
<feature type="compositionally biased region" description="Basic and acidic residues" evidence="2">
    <location>
        <begin position="756"/>
        <end position="769"/>
    </location>
</feature>
<feature type="compositionally biased region" description="Basic and acidic residues" evidence="2">
    <location>
        <begin position="71"/>
        <end position="110"/>
    </location>
</feature>
<feature type="region of interest" description="Disordered" evidence="2">
    <location>
        <begin position="511"/>
        <end position="532"/>
    </location>
</feature>
<protein>
    <recommendedName>
        <fullName evidence="5">Protein sip5</fullName>
    </recommendedName>
</protein>
<feature type="compositionally biased region" description="Basic and acidic residues" evidence="2">
    <location>
        <begin position="333"/>
        <end position="343"/>
    </location>
</feature>
<feature type="compositionally biased region" description="Low complexity" evidence="2">
    <location>
        <begin position="398"/>
        <end position="411"/>
    </location>
</feature>
<evidence type="ECO:0000256" key="1">
    <source>
        <dbReference type="ARBA" id="ARBA00010402"/>
    </source>
</evidence>
<reference evidence="3" key="1">
    <citation type="journal article" date="2020" name="Stud. Mycol.">
        <title>101 Dothideomycetes genomes: a test case for predicting lifestyles and emergence of pathogens.</title>
        <authorList>
            <person name="Haridas S."/>
            <person name="Albert R."/>
            <person name="Binder M."/>
            <person name="Bloem J."/>
            <person name="Labutti K."/>
            <person name="Salamov A."/>
            <person name="Andreopoulos B."/>
            <person name="Baker S."/>
            <person name="Barry K."/>
            <person name="Bills G."/>
            <person name="Bluhm B."/>
            <person name="Cannon C."/>
            <person name="Castanera R."/>
            <person name="Culley D."/>
            <person name="Daum C."/>
            <person name="Ezra D."/>
            <person name="Gonzalez J."/>
            <person name="Henrissat B."/>
            <person name="Kuo A."/>
            <person name="Liang C."/>
            <person name="Lipzen A."/>
            <person name="Lutzoni F."/>
            <person name="Magnuson J."/>
            <person name="Mondo S."/>
            <person name="Nolan M."/>
            <person name="Ohm R."/>
            <person name="Pangilinan J."/>
            <person name="Park H.-J."/>
            <person name="Ramirez L."/>
            <person name="Alfaro M."/>
            <person name="Sun H."/>
            <person name="Tritt A."/>
            <person name="Yoshinaga Y."/>
            <person name="Zwiers L.-H."/>
            <person name="Turgeon B."/>
            <person name="Goodwin S."/>
            <person name="Spatafora J."/>
            <person name="Crous P."/>
            <person name="Grigoriev I."/>
        </authorList>
    </citation>
    <scope>NUCLEOTIDE SEQUENCE</scope>
    <source>
        <strain evidence="3">CBS 473.64</strain>
    </source>
</reference>
<feature type="compositionally biased region" description="Basic and acidic residues" evidence="2">
    <location>
        <begin position="707"/>
        <end position="717"/>
    </location>
</feature>
<keyword evidence="4" id="KW-1185">Reference proteome</keyword>
<dbReference type="OrthoDB" id="21471at2759"/>
<feature type="region of interest" description="Disordered" evidence="2">
    <location>
        <begin position="1"/>
        <end position="110"/>
    </location>
</feature>
<name>A0A6A6SBD9_9PLEO</name>
<dbReference type="InterPro" id="IPR039301">
    <property type="entry name" value="Sip5/DA2"/>
</dbReference>
<dbReference type="EMBL" id="MU006778">
    <property type="protein sequence ID" value="KAF2645115.1"/>
    <property type="molecule type" value="Genomic_DNA"/>
</dbReference>
<evidence type="ECO:0008006" key="5">
    <source>
        <dbReference type="Google" id="ProtNLM"/>
    </source>
</evidence>
<dbReference type="PANTHER" id="PTHR31315:SF1">
    <property type="entry name" value="PROTEIN SIP5"/>
    <property type="match status" value="1"/>
</dbReference>
<comment type="similarity">
    <text evidence="1">Belongs to the SIP5 family.</text>
</comment>
<feature type="compositionally biased region" description="Polar residues" evidence="2">
    <location>
        <begin position="22"/>
        <end position="31"/>
    </location>
</feature>
<feature type="compositionally biased region" description="Polar residues" evidence="2">
    <location>
        <begin position="662"/>
        <end position="673"/>
    </location>
</feature>
<gene>
    <name evidence="3" type="ORF">P280DRAFT_390834</name>
</gene>
<feature type="compositionally biased region" description="Basic and acidic residues" evidence="2">
    <location>
        <begin position="649"/>
        <end position="661"/>
    </location>
</feature>
<dbReference type="PANTHER" id="PTHR31315">
    <property type="entry name" value="PROTEIN SIP5"/>
    <property type="match status" value="1"/>
</dbReference>
<feature type="compositionally biased region" description="Low complexity" evidence="2">
    <location>
        <begin position="637"/>
        <end position="648"/>
    </location>
</feature>
<feature type="compositionally biased region" description="Polar residues" evidence="2">
    <location>
        <begin position="212"/>
        <end position="225"/>
    </location>
</feature>
<feature type="region of interest" description="Disordered" evidence="2">
    <location>
        <begin position="559"/>
        <end position="798"/>
    </location>
</feature>
<feature type="region of interest" description="Disordered" evidence="2">
    <location>
        <begin position="398"/>
        <end position="422"/>
    </location>
</feature>
<sequence>MGNSQAKESRPISSRGHGRPGTSRNPSSPTASGHDESSSSRHGRPVSGVYSSRNGRGSRPDLSFLGLGGSSERDPALEPRRETKAEREARKLEKERQLRAQERERSLREEGIDGGFLVTLGTYTGPEDFSKPSVRQLQIERRLAPFWKGLDDHEDTWTEHQIASVVQGKPLPAPDEIPPEEPSRPNNLSAEWNARRSNSNINSLTVPIGARSMSQTSDHSSTLSPSHPAFSLPSPTSPIASVPASSTFFRGRAKTLASLTSGSRNNSQADMTPQEILLPQDPYVNGQRVEVFLYKNASECPICFLYYPPYLNKTRCCEQPICSECFVQIKRPDPHPPEHHEGPDAPPQTEPQEDGQLVSEPACCPFCVQPEFGVTYEPPPFRRGLAYANHLASAASAMSSTSSVSSQGLASPPRRRGASVAANDTSVITTDRVRPDWAKKLADARAHQMRRSAAATALHNAAYMMGNIQGESRGFGLGRRRRNMFGNESASSSGQGTPRRGDDLNALIQAAAAQGSSSRNEGQGDLIAGRQSSRRGNRIEDLEELMMMEAIRLSLAAEEERKKKEEKEAAKEAKKEEKKKAKEAKKADKAARKSGFFPLTIQDGADENVIERPSSATGKGKAVDRSGGFAGFNPLNEPSSTVEPSSSSSREDPQKFLEESRAQIQREVSNNGSAGPFDPSVEQTSHRAALRDPSNASSSISSLEDSLPSHDSQDSSDHSPNASGVDLSADDTPPNDTPGTESMFNFKSLAEGITPEDGKDESKAQHIEDVTEGTSSAPSTPEITIQNTSAPQLPGLEPMTPLEESVATIKPSTSIDDDEIEPEAAPAPPVVAVTDHSNHFEAKRIGEMSIVEPITQHLQ</sequence>
<proteinExistence type="inferred from homology"/>
<organism evidence="3 4">
    <name type="scientific">Massarina eburnea CBS 473.64</name>
    <dbReference type="NCBI Taxonomy" id="1395130"/>
    <lineage>
        <taxon>Eukaryota</taxon>
        <taxon>Fungi</taxon>
        <taxon>Dikarya</taxon>
        <taxon>Ascomycota</taxon>
        <taxon>Pezizomycotina</taxon>
        <taxon>Dothideomycetes</taxon>
        <taxon>Pleosporomycetidae</taxon>
        <taxon>Pleosporales</taxon>
        <taxon>Massarineae</taxon>
        <taxon>Massarinaceae</taxon>
        <taxon>Massarina</taxon>
    </lineage>
</organism>
<accession>A0A6A6SBD9</accession>
<evidence type="ECO:0000313" key="4">
    <source>
        <dbReference type="Proteomes" id="UP000799753"/>
    </source>
</evidence>
<feature type="compositionally biased region" description="Low complexity" evidence="2">
    <location>
        <begin position="692"/>
        <end position="706"/>
    </location>
</feature>